<name>A0ABU2HFL4_9GAMM</name>
<evidence type="ECO:0000256" key="3">
    <source>
        <dbReference type="SAM" id="MobiDB-lite"/>
    </source>
</evidence>
<dbReference type="PANTHER" id="PTHR45138">
    <property type="entry name" value="REGULATORY COMPONENTS OF SENSORY TRANSDUCTION SYSTEM"/>
    <property type="match status" value="1"/>
</dbReference>
<comment type="catalytic activity">
    <reaction evidence="2">
        <text>2 GTP = 3',3'-c-di-GMP + 2 diphosphate</text>
        <dbReference type="Rhea" id="RHEA:24898"/>
        <dbReference type="ChEBI" id="CHEBI:33019"/>
        <dbReference type="ChEBI" id="CHEBI:37565"/>
        <dbReference type="ChEBI" id="CHEBI:58805"/>
        <dbReference type="EC" id="2.7.7.65"/>
    </reaction>
</comment>
<sequence>MTSDQSWKEKYFHELESVKHREERWKIERNALERMLVCISLASEGQTQELDRLLARVRSDLLKNSVDVTIWEDLQAQIDRQVAQLDAAAPRTSRNRSEPSTGTATEVENRQRLLIARRVGHLIGQLLSQVSLEAEAETHARNLQRSLLTSDSWEELREGLNQVADLVIAAVTRGQREFESFLKRLDERLEALKQHFSVQSSAQTGRQAAAEALEREIREEIELVSRHIEASDDLQELKDSVGRHLEGIGMVVSRFQAQESEREKALSQELAAMREKVALMEAYSGQMQGQVRKERERAMTDQLTQLPNREAWRERMAFELNRWQRYQYPLTLSILDIDLFKRVNDSYGHKAGDKVLQVVAREIKKRVRTTDFAARFGGEEFVVLFPETLPDEAHAVLDKIRAHVSALPFHFGGERLTITFSGGLAGFGPDDTEEMVFNRADRALYLAKDSGRNCIKVG</sequence>
<organism evidence="5 6">
    <name type="scientific">Marinobacter xiaoshiensis</name>
    <dbReference type="NCBI Taxonomy" id="3073652"/>
    <lineage>
        <taxon>Bacteria</taxon>
        <taxon>Pseudomonadati</taxon>
        <taxon>Pseudomonadota</taxon>
        <taxon>Gammaproteobacteria</taxon>
        <taxon>Pseudomonadales</taxon>
        <taxon>Marinobacteraceae</taxon>
        <taxon>Marinobacter</taxon>
    </lineage>
</organism>
<dbReference type="InterPro" id="IPR029787">
    <property type="entry name" value="Nucleotide_cyclase"/>
</dbReference>
<dbReference type="EC" id="2.7.7.65" evidence="1"/>
<evidence type="ECO:0000256" key="2">
    <source>
        <dbReference type="ARBA" id="ARBA00034247"/>
    </source>
</evidence>
<protein>
    <recommendedName>
        <fullName evidence="1">diguanylate cyclase</fullName>
        <ecNumber evidence="1">2.7.7.65</ecNumber>
    </recommendedName>
</protein>
<reference evidence="5" key="1">
    <citation type="submission" date="2023-09" db="EMBL/GenBank/DDBJ databases">
        <title>Marinobacter sediminicola sp. nov. and Marinobacter maritimum sp. nov., isolated from marine sediment.</title>
        <authorList>
            <person name="An J."/>
        </authorList>
    </citation>
    <scope>NUCLEOTIDE SEQUENCE</scope>
    <source>
        <strain evidence="5">F60267</strain>
    </source>
</reference>
<dbReference type="SMART" id="SM00267">
    <property type="entry name" value="GGDEF"/>
    <property type="match status" value="1"/>
</dbReference>
<gene>
    <name evidence="5" type="ORF">RKA07_03325</name>
</gene>
<accession>A0ABU2HFL4</accession>
<dbReference type="InterPro" id="IPR048516">
    <property type="entry name" value="DGCcoil"/>
</dbReference>
<evidence type="ECO:0000313" key="6">
    <source>
        <dbReference type="Proteomes" id="UP001267407"/>
    </source>
</evidence>
<dbReference type="InterPro" id="IPR050469">
    <property type="entry name" value="Diguanylate_Cyclase"/>
</dbReference>
<dbReference type="Pfam" id="PF00990">
    <property type="entry name" value="GGDEF"/>
    <property type="match status" value="1"/>
</dbReference>
<dbReference type="Pfam" id="PF20975">
    <property type="entry name" value="DGCcoil"/>
    <property type="match status" value="2"/>
</dbReference>
<dbReference type="PROSITE" id="PS50887">
    <property type="entry name" value="GGDEF"/>
    <property type="match status" value="1"/>
</dbReference>
<dbReference type="Proteomes" id="UP001267407">
    <property type="component" value="Unassembled WGS sequence"/>
</dbReference>
<dbReference type="PANTHER" id="PTHR45138:SF9">
    <property type="entry name" value="DIGUANYLATE CYCLASE DGCM-RELATED"/>
    <property type="match status" value="1"/>
</dbReference>
<evidence type="ECO:0000256" key="1">
    <source>
        <dbReference type="ARBA" id="ARBA00012528"/>
    </source>
</evidence>
<evidence type="ECO:0000259" key="4">
    <source>
        <dbReference type="PROSITE" id="PS50887"/>
    </source>
</evidence>
<comment type="caution">
    <text evidence="5">The sequence shown here is derived from an EMBL/GenBank/DDBJ whole genome shotgun (WGS) entry which is preliminary data.</text>
</comment>
<evidence type="ECO:0000313" key="5">
    <source>
        <dbReference type="EMBL" id="MDS1309135.1"/>
    </source>
</evidence>
<feature type="region of interest" description="Disordered" evidence="3">
    <location>
        <begin position="85"/>
        <end position="107"/>
    </location>
</feature>
<dbReference type="RefSeq" id="WP_200368992.1">
    <property type="nucleotide sequence ID" value="NZ_JAVMBO010000006.1"/>
</dbReference>
<dbReference type="Gene3D" id="3.30.70.270">
    <property type="match status" value="1"/>
</dbReference>
<feature type="domain" description="GGDEF" evidence="4">
    <location>
        <begin position="328"/>
        <end position="458"/>
    </location>
</feature>
<proteinExistence type="predicted"/>
<dbReference type="EMBL" id="JAVMBO010000006">
    <property type="protein sequence ID" value="MDS1309135.1"/>
    <property type="molecule type" value="Genomic_DNA"/>
</dbReference>
<dbReference type="NCBIfam" id="TIGR00254">
    <property type="entry name" value="GGDEF"/>
    <property type="match status" value="1"/>
</dbReference>
<dbReference type="SUPFAM" id="SSF55073">
    <property type="entry name" value="Nucleotide cyclase"/>
    <property type="match status" value="1"/>
</dbReference>
<dbReference type="CDD" id="cd01949">
    <property type="entry name" value="GGDEF"/>
    <property type="match status" value="1"/>
</dbReference>
<keyword evidence="5" id="KW-0808">Transferase</keyword>
<dbReference type="InterPro" id="IPR043128">
    <property type="entry name" value="Rev_trsase/Diguanyl_cyclase"/>
</dbReference>
<keyword evidence="6" id="KW-1185">Reference proteome</keyword>
<dbReference type="GO" id="GO:0052621">
    <property type="term" value="F:diguanylate cyclase activity"/>
    <property type="evidence" value="ECO:0007669"/>
    <property type="project" value="UniProtKB-EC"/>
</dbReference>
<dbReference type="InterPro" id="IPR000160">
    <property type="entry name" value="GGDEF_dom"/>
</dbReference>
<keyword evidence="5" id="KW-0548">Nucleotidyltransferase</keyword>